<feature type="non-terminal residue" evidence="1">
    <location>
        <position position="124"/>
    </location>
</feature>
<dbReference type="EMBL" id="SJDU01000032">
    <property type="protein sequence ID" value="TKZ36013.1"/>
    <property type="molecule type" value="Genomic_DNA"/>
</dbReference>
<reference evidence="1 2" key="1">
    <citation type="journal article" date="2019" name="Anaerobe">
        <title>Brachyspira catarrhinii sp. nov., an anaerobic intestinal spirochaete isolated from vervet monkeys may have been misidentified as Brachyspira aalborgi in previous studies.</title>
        <authorList>
            <person name="Phillips N.D."/>
            <person name="La T."/>
            <person name="Hampson D.J."/>
        </authorList>
    </citation>
    <scope>NUCLEOTIDE SEQUENCE [LARGE SCALE GENOMIC DNA]</scope>
    <source>
        <strain evidence="1 2">Z12</strain>
    </source>
</reference>
<evidence type="ECO:0000313" key="1">
    <source>
        <dbReference type="EMBL" id="TKZ36013.1"/>
    </source>
</evidence>
<dbReference type="Pfam" id="PF12784">
    <property type="entry name" value="PDDEXK_2"/>
    <property type="match status" value="1"/>
</dbReference>
<organism evidence="1 2">
    <name type="scientific">Brachyspira catarrhinii</name>
    <dbReference type="NCBI Taxonomy" id="2528966"/>
    <lineage>
        <taxon>Bacteria</taxon>
        <taxon>Pseudomonadati</taxon>
        <taxon>Spirochaetota</taxon>
        <taxon>Spirochaetia</taxon>
        <taxon>Brachyspirales</taxon>
        <taxon>Brachyspiraceae</taxon>
        <taxon>Brachyspira</taxon>
    </lineage>
</organism>
<accession>A0ABY2TTS8</accession>
<dbReference type="RefSeq" id="WP_170310823.1">
    <property type="nucleotide sequence ID" value="NZ_SJDU01000032.1"/>
</dbReference>
<dbReference type="PANTHER" id="PTHR41317">
    <property type="entry name" value="PD-(D_E)XK NUCLEASE FAMILY TRANSPOSASE"/>
    <property type="match status" value="1"/>
</dbReference>
<sequence length="124" mass="14355">MNELEYLKNSENEIITVDTLNKKNDCFVRYLFSDRGNENIVLDFINGVMIDSNFKTFSNVEILNPFNLSKYLDGKESIVDVPKGRRAKCITDDNDTVIIEIQLQGNQYFIGRSLYYWASSYSSL</sequence>
<proteinExistence type="predicted"/>
<name>A0ABY2TTS8_9SPIR</name>
<comment type="caution">
    <text evidence="1">The sequence shown here is derived from an EMBL/GenBank/DDBJ whole genome shotgun (WGS) entry which is preliminary data.</text>
</comment>
<dbReference type="Proteomes" id="UP000310168">
    <property type="component" value="Unassembled WGS sequence"/>
</dbReference>
<dbReference type="PANTHER" id="PTHR41317:SF1">
    <property type="entry name" value="PD-(D_E)XK NUCLEASE FAMILY TRANSPOSASE"/>
    <property type="match status" value="1"/>
</dbReference>
<protein>
    <submittedName>
        <fullName evidence="1">Uncharacterized protein</fullName>
    </submittedName>
</protein>
<evidence type="ECO:0000313" key="2">
    <source>
        <dbReference type="Proteomes" id="UP000310168"/>
    </source>
</evidence>
<gene>
    <name evidence="1" type="ORF">EZH24_02215</name>
</gene>
<keyword evidence="2" id="KW-1185">Reference proteome</keyword>